<dbReference type="InterPro" id="IPR036318">
    <property type="entry name" value="FAD-bd_PCMH-like_sf"/>
</dbReference>
<dbReference type="InterPro" id="IPR006094">
    <property type="entry name" value="Oxid_FAD_bind_N"/>
</dbReference>
<comment type="caution">
    <text evidence="2">The sequence shown here is derived from an EMBL/GenBank/DDBJ whole genome shotgun (WGS) entry which is preliminary data.</text>
</comment>
<dbReference type="GO" id="GO:0071949">
    <property type="term" value="F:FAD binding"/>
    <property type="evidence" value="ECO:0007669"/>
    <property type="project" value="InterPro"/>
</dbReference>
<sequence length="94" mass="10194">MGEPLYDRLKAIVGANRVSTAPETLEKYSRDQSFIRPCTPDYVVFAETVPEVQDVVRAANDSKTPVVPVSSGMNLRGAAIPKEGGIILDLSRMS</sequence>
<dbReference type="InterPro" id="IPR016167">
    <property type="entry name" value="FAD-bd_PCMH_sub1"/>
</dbReference>
<dbReference type="SUPFAM" id="SSF56176">
    <property type="entry name" value="FAD-binding/transporter-associated domain-like"/>
    <property type="match status" value="1"/>
</dbReference>
<dbReference type="Pfam" id="PF01565">
    <property type="entry name" value="FAD_binding_4"/>
    <property type="match status" value="1"/>
</dbReference>
<gene>
    <name evidence="2" type="ORF">S01H1_38427</name>
</gene>
<protein>
    <recommendedName>
        <fullName evidence="1">FAD-binding PCMH-type domain-containing protein</fullName>
    </recommendedName>
</protein>
<dbReference type="InterPro" id="IPR016166">
    <property type="entry name" value="FAD-bd_PCMH"/>
</dbReference>
<organism evidence="2">
    <name type="scientific">marine sediment metagenome</name>
    <dbReference type="NCBI Taxonomy" id="412755"/>
    <lineage>
        <taxon>unclassified sequences</taxon>
        <taxon>metagenomes</taxon>
        <taxon>ecological metagenomes</taxon>
    </lineage>
</organism>
<dbReference type="Gene3D" id="3.30.43.10">
    <property type="entry name" value="Uridine Diphospho-n-acetylenolpyruvylglucosamine Reductase, domain 2"/>
    <property type="match status" value="1"/>
</dbReference>
<dbReference type="PANTHER" id="PTHR11748">
    <property type="entry name" value="D-LACTATE DEHYDROGENASE"/>
    <property type="match status" value="1"/>
</dbReference>
<accession>X0UH27</accession>
<dbReference type="EMBL" id="BARS01024192">
    <property type="protein sequence ID" value="GAG05004.1"/>
    <property type="molecule type" value="Genomic_DNA"/>
</dbReference>
<feature type="non-terminal residue" evidence="2">
    <location>
        <position position="94"/>
    </location>
</feature>
<evidence type="ECO:0000313" key="2">
    <source>
        <dbReference type="EMBL" id="GAG05004.1"/>
    </source>
</evidence>
<evidence type="ECO:0000259" key="1">
    <source>
        <dbReference type="PROSITE" id="PS51387"/>
    </source>
</evidence>
<feature type="domain" description="FAD-binding PCMH-type" evidence="1">
    <location>
        <begin position="36"/>
        <end position="94"/>
    </location>
</feature>
<proteinExistence type="predicted"/>
<reference evidence="2" key="1">
    <citation type="journal article" date="2014" name="Front. Microbiol.">
        <title>High frequency of phylogenetically diverse reductive dehalogenase-homologous genes in deep subseafloor sedimentary metagenomes.</title>
        <authorList>
            <person name="Kawai M."/>
            <person name="Futagami T."/>
            <person name="Toyoda A."/>
            <person name="Takaki Y."/>
            <person name="Nishi S."/>
            <person name="Hori S."/>
            <person name="Arai W."/>
            <person name="Tsubouchi T."/>
            <person name="Morono Y."/>
            <person name="Uchiyama I."/>
            <person name="Ito T."/>
            <person name="Fujiyama A."/>
            <person name="Inagaki F."/>
            <person name="Takami H."/>
        </authorList>
    </citation>
    <scope>NUCLEOTIDE SEQUENCE</scope>
    <source>
        <strain evidence="2">Expedition CK06-06</strain>
    </source>
</reference>
<dbReference type="PROSITE" id="PS51387">
    <property type="entry name" value="FAD_PCMH"/>
    <property type="match status" value="1"/>
</dbReference>
<name>X0UH27_9ZZZZ</name>
<dbReference type="AlphaFoldDB" id="X0UH27"/>